<keyword evidence="1" id="KW-1133">Transmembrane helix</keyword>
<dbReference type="SUPFAM" id="SSF103473">
    <property type="entry name" value="MFS general substrate transporter"/>
    <property type="match status" value="1"/>
</dbReference>
<dbReference type="Pfam" id="PF07690">
    <property type="entry name" value="MFS_1"/>
    <property type="match status" value="1"/>
</dbReference>
<feature type="transmembrane region" description="Helical" evidence="1">
    <location>
        <begin position="26"/>
        <end position="52"/>
    </location>
</feature>
<proteinExistence type="predicted"/>
<evidence type="ECO:0000313" key="3">
    <source>
        <dbReference type="Proteomes" id="UP000494106"/>
    </source>
</evidence>
<name>A0A8S0Z8H0_ARCPL</name>
<feature type="transmembrane region" description="Helical" evidence="1">
    <location>
        <begin position="183"/>
        <end position="202"/>
    </location>
</feature>
<dbReference type="InterPro" id="IPR011701">
    <property type="entry name" value="MFS"/>
</dbReference>
<feature type="transmembrane region" description="Helical" evidence="1">
    <location>
        <begin position="94"/>
        <end position="113"/>
    </location>
</feature>
<dbReference type="OrthoDB" id="6499973at2759"/>
<feature type="transmembrane region" description="Helical" evidence="1">
    <location>
        <begin position="378"/>
        <end position="403"/>
    </location>
</feature>
<comment type="caution">
    <text evidence="2">The sequence shown here is derived from an EMBL/GenBank/DDBJ whole genome shotgun (WGS) entry which is preliminary data.</text>
</comment>
<dbReference type="EMBL" id="CADEBC010000346">
    <property type="protein sequence ID" value="CAB3228559.1"/>
    <property type="molecule type" value="Genomic_DNA"/>
</dbReference>
<feature type="transmembrane region" description="Helical" evidence="1">
    <location>
        <begin position="356"/>
        <end position="372"/>
    </location>
</feature>
<feature type="transmembrane region" description="Helical" evidence="1">
    <location>
        <begin position="290"/>
        <end position="309"/>
    </location>
</feature>
<sequence length="476" mass="52271">MDEAFAHIEGDSKKYKKGLIPPDGGWGYVVGIGVGFTFMLGFGSSNAFGILFHDFFEEQGGGSGLPLVIGVYNGALSIAGFLGGIALKKYSFRQVGLVGAGLFALGDILTIFVQKTYQLVFTFGLIRGAGFGVMIPVSFTTFNCYFTSKRTAMMSANQAMSSLASITFPMLVTVLLSEYGFRWTLALIMAIDLHLVFAMLVMHPVEWHMIASPNALNSETATCLFLNINTDSAINKNNTEGEVSMKMLRNSEGDPEINIVKQRKHESIKKNIAKIIYENVELDLLKDPKFLSTLVGLGFAFVSDVTYLAMEPMLLFSYGFSQMEVTTCVMVGAICDLIARVTLAIFTYFFSVDSRLFFYIGTCITIFLRIALVSSSSLWFVFAITAISGLVRCTVQVLFPLVLVTAAPERFPAALALHILFSGVLMLLADPMIGVIYEATSSYVYCFLAMSFCCVLCVVLWTTEYLVNRTRKRTGA</sequence>
<dbReference type="InterPro" id="IPR050327">
    <property type="entry name" value="Proton-linked_MCT"/>
</dbReference>
<keyword evidence="3" id="KW-1185">Reference proteome</keyword>
<reference evidence="2 3" key="1">
    <citation type="submission" date="2020-04" db="EMBL/GenBank/DDBJ databases">
        <authorList>
            <person name="Wallbank WR R."/>
            <person name="Pardo Diaz C."/>
            <person name="Kozak K."/>
            <person name="Martin S."/>
            <person name="Jiggins C."/>
            <person name="Moest M."/>
            <person name="Warren A I."/>
            <person name="Byers J.R.P. K."/>
            <person name="Montejo-Kovacevich G."/>
            <person name="Yen C E."/>
        </authorList>
    </citation>
    <scope>NUCLEOTIDE SEQUENCE [LARGE SCALE GENOMIC DNA]</scope>
</reference>
<protein>
    <submittedName>
        <fullName evidence="2">Uncharacterized protein</fullName>
    </submittedName>
</protein>
<dbReference type="Proteomes" id="UP000494106">
    <property type="component" value="Unassembled WGS sequence"/>
</dbReference>
<dbReference type="GO" id="GO:0008028">
    <property type="term" value="F:monocarboxylic acid transmembrane transporter activity"/>
    <property type="evidence" value="ECO:0007669"/>
    <property type="project" value="TreeGrafter"/>
</dbReference>
<dbReference type="InterPro" id="IPR036259">
    <property type="entry name" value="MFS_trans_sf"/>
</dbReference>
<dbReference type="AlphaFoldDB" id="A0A8S0Z8H0"/>
<keyword evidence="1" id="KW-0472">Membrane</keyword>
<feature type="transmembrane region" description="Helical" evidence="1">
    <location>
        <begin position="158"/>
        <end position="177"/>
    </location>
</feature>
<dbReference type="PANTHER" id="PTHR11360:SF309">
    <property type="entry name" value="MONOCARBOXYLATE TRANSPORTER 7-LIKE PROTEIN"/>
    <property type="match status" value="1"/>
</dbReference>
<keyword evidence="1" id="KW-0812">Transmembrane</keyword>
<feature type="transmembrane region" description="Helical" evidence="1">
    <location>
        <begin position="442"/>
        <end position="463"/>
    </location>
</feature>
<organism evidence="2 3">
    <name type="scientific">Arctia plantaginis</name>
    <name type="common">Wood tiger moth</name>
    <name type="synonym">Phalaena plantaginis</name>
    <dbReference type="NCBI Taxonomy" id="874455"/>
    <lineage>
        <taxon>Eukaryota</taxon>
        <taxon>Metazoa</taxon>
        <taxon>Ecdysozoa</taxon>
        <taxon>Arthropoda</taxon>
        <taxon>Hexapoda</taxon>
        <taxon>Insecta</taxon>
        <taxon>Pterygota</taxon>
        <taxon>Neoptera</taxon>
        <taxon>Endopterygota</taxon>
        <taxon>Lepidoptera</taxon>
        <taxon>Glossata</taxon>
        <taxon>Ditrysia</taxon>
        <taxon>Noctuoidea</taxon>
        <taxon>Erebidae</taxon>
        <taxon>Arctiinae</taxon>
        <taxon>Arctia</taxon>
    </lineage>
</organism>
<dbReference type="PANTHER" id="PTHR11360">
    <property type="entry name" value="MONOCARBOXYLATE TRANSPORTER"/>
    <property type="match status" value="1"/>
</dbReference>
<feature type="transmembrane region" description="Helical" evidence="1">
    <location>
        <begin position="119"/>
        <end position="146"/>
    </location>
</feature>
<feature type="transmembrane region" description="Helical" evidence="1">
    <location>
        <begin position="64"/>
        <end position="87"/>
    </location>
</feature>
<evidence type="ECO:0000256" key="1">
    <source>
        <dbReference type="SAM" id="Phobius"/>
    </source>
</evidence>
<feature type="transmembrane region" description="Helical" evidence="1">
    <location>
        <begin position="415"/>
        <end position="436"/>
    </location>
</feature>
<gene>
    <name evidence="2" type="ORF">APLA_LOCUS3686</name>
</gene>
<evidence type="ECO:0000313" key="2">
    <source>
        <dbReference type="EMBL" id="CAB3228559.1"/>
    </source>
</evidence>
<dbReference type="Gene3D" id="1.20.1250.20">
    <property type="entry name" value="MFS general substrate transporter like domains"/>
    <property type="match status" value="1"/>
</dbReference>
<feature type="transmembrane region" description="Helical" evidence="1">
    <location>
        <begin position="329"/>
        <end position="349"/>
    </location>
</feature>
<accession>A0A8S0Z8H0</accession>